<proteinExistence type="predicted"/>
<evidence type="ECO:0008006" key="3">
    <source>
        <dbReference type="Google" id="ProtNLM"/>
    </source>
</evidence>
<gene>
    <name evidence="1" type="ORF">O181_021251</name>
</gene>
<name>A0A9Q3CF42_9BASI</name>
<dbReference type="CDD" id="cd09272">
    <property type="entry name" value="RNase_HI_RT_Ty1"/>
    <property type="match status" value="1"/>
</dbReference>
<comment type="caution">
    <text evidence="1">The sequence shown here is derived from an EMBL/GenBank/DDBJ whole genome shotgun (WGS) entry which is preliminary data.</text>
</comment>
<accession>A0A9Q3CF42</accession>
<keyword evidence="2" id="KW-1185">Reference proteome</keyword>
<reference evidence="1" key="1">
    <citation type="submission" date="2021-03" db="EMBL/GenBank/DDBJ databases">
        <title>Draft genome sequence of rust myrtle Austropuccinia psidii MF-1, a brazilian biotype.</title>
        <authorList>
            <person name="Quecine M.C."/>
            <person name="Pachon D.M.R."/>
            <person name="Bonatelli M.L."/>
            <person name="Correr F.H."/>
            <person name="Franceschini L.M."/>
            <person name="Leite T.F."/>
            <person name="Margarido G.R.A."/>
            <person name="Almeida C.A."/>
            <person name="Ferrarezi J.A."/>
            <person name="Labate C.A."/>
        </authorList>
    </citation>
    <scope>NUCLEOTIDE SEQUENCE</scope>
    <source>
        <strain evidence="1">MF-1</strain>
    </source>
</reference>
<evidence type="ECO:0000313" key="1">
    <source>
        <dbReference type="EMBL" id="MBW0481536.1"/>
    </source>
</evidence>
<dbReference type="OrthoDB" id="7969581at2759"/>
<dbReference type="Proteomes" id="UP000765509">
    <property type="component" value="Unassembled WGS sequence"/>
</dbReference>
<evidence type="ECO:0000313" key="2">
    <source>
        <dbReference type="Proteomes" id="UP000765509"/>
    </source>
</evidence>
<sequence length="169" mass="19362">MVIFLILTHTRPDISYTVNALSRHTAHPTNKHWVALKHLLQYLKGSISLCLHYQKAIFEGHEVIEWGDADYPNDEMERKSITGNLITYCGNPVSWLSKRQSVVAQSTTEAEFMSMNICAKQLRWITYLLQEFNQKLTPPIICNDNSGAMIISSQASLKPNTKHLEIQYQ</sequence>
<dbReference type="PANTHER" id="PTHR11439">
    <property type="entry name" value="GAG-POL-RELATED RETROTRANSPOSON"/>
    <property type="match status" value="1"/>
</dbReference>
<protein>
    <recommendedName>
        <fullName evidence="3">Copia protein</fullName>
    </recommendedName>
</protein>
<organism evidence="1 2">
    <name type="scientific">Austropuccinia psidii MF-1</name>
    <dbReference type="NCBI Taxonomy" id="1389203"/>
    <lineage>
        <taxon>Eukaryota</taxon>
        <taxon>Fungi</taxon>
        <taxon>Dikarya</taxon>
        <taxon>Basidiomycota</taxon>
        <taxon>Pucciniomycotina</taxon>
        <taxon>Pucciniomycetes</taxon>
        <taxon>Pucciniales</taxon>
        <taxon>Sphaerophragmiaceae</taxon>
        <taxon>Austropuccinia</taxon>
    </lineage>
</organism>
<dbReference type="AlphaFoldDB" id="A0A9Q3CF42"/>
<dbReference type="EMBL" id="AVOT02006432">
    <property type="protein sequence ID" value="MBW0481536.1"/>
    <property type="molecule type" value="Genomic_DNA"/>
</dbReference>